<dbReference type="Gene3D" id="3.10.20.90">
    <property type="entry name" value="Phosphatidylinositol 3-kinase Catalytic Subunit, Chain A, domain 1"/>
    <property type="match status" value="1"/>
</dbReference>
<dbReference type="EC" id="3.1.3.16" evidence="2"/>
<gene>
    <name evidence="10" type="primary">sds21</name>
    <name evidence="10" type="ORF">SNAT2548_LOCUS9947</name>
</gene>
<dbReference type="GO" id="GO:0046872">
    <property type="term" value="F:metal ion binding"/>
    <property type="evidence" value="ECO:0007669"/>
    <property type="project" value="UniProtKB-KW"/>
</dbReference>
<reference evidence="10" key="1">
    <citation type="submission" date="2021-02" db="EMBL/GenBank/DDBJ databases">
        <authorList>
            <person name="Dougan E. K."/>
            <person name="Rhodes N."/>
            <person name="Thang M."/>
            <person name="Chan C."/>
        </authorList>
    </citation>
    <scope>NUCLEOTIDE SEQUENCE</scope>
</reference>
<evidence type="ECO:0000313" key="11">
    <source>
        <dbReference type="Proteomes" id="UP000604046"/>
    </source>
</evidence>
<evidence type="ECO:0000256" key="4">
    <source>
        <dbReference type="ARBA" id="ARBA00022801"/>
    </source>
</evidence>
<keyword evidence="11" id="KW-1185">Reference proteome</keyword>
<evidence type="ECO:0000313" key="10">
    <source>
        <dbReference type="EMBL" id="CAE7234831.1"/>
    </source>
</evidence>
<dbReference type="Proteomes" id="UP000604046">
    <property type="component" value="Unassembled WGS sequence"/>
</dbReference>
<dbReference type="SMART" id="SM00213">
    <property type="entry name" value="UBQ"/>
    <property type="match status" value="1"/>
</dbReference>
<keyword evidence="5" id="KW-0904">Protein phosphatase</keyword>
<protein>
    <recommendedName>
        <fullName evidence="2">protein-serine/threonine phosphatase</fullName>
        <ecNumber evidence="2">3.1.3.16</ecNumber>
    </recommendedName>
</protein>
<comment type="caution">
    <text evidence="10">The sequence shown here is derived from an EMBL/GenBank/DDBJ whole genome shotgun (WGS) entry which is preliminary data.</text>
</comment>
<dbReference type="PROSITE" id="PS50053">
    <property type="entry name" value="UBIQUITIN_2"/>
    <property type="match status" value="1"/>
</dbReference>
<dbReference type="InterPro" id="IPR029071">
    <property type="entry name" value="Ubiquitin-like_domsf"/>
</dbReference>
<evidence type="ECO:0000259" key="9">
    <source>
        <dbReference type="PROSITE" id="PS50053"/>
    </source>
</evidence>
<dbReference type="Pfam" id="PF16891">
    <property type="entry name" value="STPPase_N"/>
    <property type="match status" value="1"/>
</dbReference>
<proteinExistence type="predicted"/>
<dbReference type="InterPro" id="IPR004843">
    <property type="entry name" value="Calcineurin-like_PHP"/>
</dbReference>
<evidence type="ECO:0000256" key="1">
    <source>
        <dbReference type="ARBA" id="ARBA00001936"/>
    </source>
</evidence>
<evidence type="ECO:0000256" key="6">
    <source>
        <dbReference type="ARBA" id="ARBA00023211"/>
    </source>
</evidence>
<dbReference type="AlphaFoldDB" id="A0A812KXM2"/>
<dbReference type="Pfam" id="PF00149">
    <property type="entry name" value="Metallophos"/>
    <property type="match status" value="1"/>
</dbReference>
<feature type="domain" description="Ubiquitin-like" evidence="9">
    <location>
        <begin position="5"/>
        <end position="77"/>
    </location>
</feature>
<dbReference type="InterPro" id="IPR000626">
    <property type="entry name" value="Ubiquitin-like_dom"/>
</dbReference>
<evidence type="ECO:0000256" key="3">
    <source>
        <dbReference type="ARBA" id="ARBA00022723"/>
    </source>
</evidence>
<evidence type="ECO:0000256" key="5">
    <source>
        <dbReference type="ARBA" id="ARBA00022912"/>
    </source>
</evidence>
<evidence type="ECO:0000256" key="7">
    <source>
        <dbReference type="ARBA" id="ARBA00047761"/>
    </source>
</evidence>
<dbReference type="CDD" id="cd17039">
    <property type="entry name" value="Ubl_ubiquitin_like"/>
    <property type="match status" value="1"/>
</dbReference>
<dbReference type="InterPro" id="IPR031675">
    <property type="entry name" value="STPPase_N"/>
</dbReference>
<accession>A0A812KXM2</accession>
<comment type="cofactor">
    <cofactor evidence="1">
        <name>Mn(2+)</name>
        <dbReference type="ChEBI" id="CHEBI:29035"/>
    </cofactor>
</comment>
<dbReference type="InterPro" id="IPR050341">
    <property type="entry name" value="PP1_catalytic_subunit"/>
</dbReference>
<comment type="catalytic activity">
    <reaction evidence="7">
        <text>O-phospho-L-seryl-[protein] + H2O = L-seryl-[protein] + phosphate</text>
        <dbReference type="Rhea" id="RHEA:20629"/>
        <dbReference type="Rhea" id="RHEA-COMP:9863"/>
        <dbReference type="Rhea" id="RHEA-COMP:11604"/>
        <dbReference type="ChEBI" id="CHEBI:15377"/>
        <dbReference type="ChEBI" id="CHEBI:29999"/>
        <dbReference type="ChEBI" id="CHEBI:43474"/>
        <dbReference type="ChEBI" id="CHEBI:83421"/>
        <dbReference type="EC" id="3.1.3.16"/>
    </reaction>
</comment>
<keyword evidence="3" id="KW-0479">Metal-binding</keyword>
<dbReference type="PANTHER" id="PTHR11668:SF300">
    <property type="entry name" value="SERINE_THREONINE-PROTEIN PHOSPHATASE"/>
    <property type="match status" value="1"/>
</dbReference>
<comment type="catalytic activity">
    <reaction evidence="8">
        <text>O-phospho-L-threonyl-[protein] + H2O = L-threonyl-[protein] + phosphate</text>
        <dbReference type="Rhea" id="RHEA:47004"/>
        <dbReference type="Rhea" id="RHEA-COMP:11060"/>
        <dbReference type="Rhea" id="RHEA-COMP:11605"/>
        <dbReference type="ChEBI" id="CHEBI:15377"/>
        <dbReference type="ChEBI" id="CHEBI:30013"/>
        <dbReference type="ChEBI" id="CHEBI:43474"/>
        <dbReference type="ChEBI" id="CHEBI:61977"/>
        <dbReference type="EC" id="3.1.3.16"/>
    </reaction>
</comment>
<keyword evidence="4" id="KW-0378">Hydrolase</keyword>
<evidence type="ECO:0000256" key="2">
    <source>
        <dbReference type="ARBA" id="ARBA00013081"/>
    </source>
</evidence>
<dbReference type="SMART" id="SM00156">
    <property type="entry name" value="PP2Ac"/>
    <property type="match status" value="1"/>
</dbReference>
<keyword evidence="6" id="KW-0464">Manganese</keyword>
<dbReference type="GO" id="GO:0005634">
    <property type="term" value="C:nucleus"/>
    <property type="evidence" value="ECO:0007669"/>
    <property type="project" value="TreeGrafter"/>
</dbReference>
<dbReference type="EMBL" id="CAJNDS010000800">
    <property type="protein sequence ID" value="CAE7234831.1"/>
    <property type="molecule type" value="Genomic_DNA"/>
</dbReference>
<organism evidence="10 11">
    <name type="scientific">Symbiodinium natans</name>
    <dbReference type="NCBI Taxonomy" id="878477"/>
    <lineage>
        <taxon>Eukaryota</taxon>
        <taxon>Sar</taxon>
        <taxon>Alveolata</taxon>
        <taxon>Dinophyceae</taxon>
        <taxon>Suessiales</taxon>
        <taxon>Symbiodiniaceae</taxon>
        <taxon>Symbiodinium</taxon>
    </lineage>
</organism>
<dbReference type="SUPFAM" id="SSF56300">
    <property type="entry name" value="Metallo-dependent phosphatases"/>
    <property type="match status" value="1"/>
</dbReference>
<dbReference type="InterPro" id="IPR029052">
    <property type="entry name" value="Metallo-depent_PP-like"/>
</dbReference>
<dbReference type="Pfam" id="PF00240">
    <property type="entry name" value="ubiquitin"/>
    <property type="match status" value="1"/>
</dbReference>
<dbReference type="PRINTS" id="PR00114">
    <property type="entry name" value="STPHPHTASE"/>
</dbReference>
<dbReference type="PANTHER" id="PTHR11668">
    <property type="entry name" value="SERINE/THREONINE PROTEIN PHOSPHATASE"/>
    <property type="match status" value="1"/>
</dbReference>
<name>A0A812KXM2_9DINO</name>
<dbReference type="SUPFAM" id="SSF54236">
    <property type="entry name" value="Ubiquitin-like"/>
    <property type="match status" value="1"/>
</dbReference>
<dbReference type="InterPro" id="IPR006186">
    <property type="entry name" value="Ser/Thr-sp_prot-phosphatase"/>
</dbReference>
<dbReference type="GO" id="GO:0005737">
    <property type="term" value="C:cytoplasm"/>
    <property type="evidence" value="ECO:0007669"/>
    <property type="project" value="TreeGrafter"/>
</dbReference>
<dbReference type="Gene3D" id="3.60.21.10">
    <property type="match status" value="1"/>
</dbReference>
<evidence type="ECO:0000256" key="8">
    <source>
        <dbReference type="ARBA" id="ARBA00048336"/>
    </source>
</evidence>
<dbReference type="GO" id="GO:0004722">
    <property type="term" value="F:protein serine/threonine phosphatase activity"/>
    <property type="evidence" value="ECO:0007669"/>
    <property type="project" value="UniProtKB-EC"/>
</dbReference>
<sequence length="376" mass="41131">MAATVSVKVLSLAGEVICTLPAESSATIHGLKAQIADVRGTPVELQSLILEDHALEDKRTLAELGWHEAVEVYLVERGIDFEGHLQQLRPGVGGVRGASLPLPAEELQVVCAKARAAFLREPMLLELEAPLTVCGTLTGCQVGLLSKLFSRFGDPGQTRYLFLGNYVNRAKYMIETITTLFLYKGELPAHVFMLRGKNDSLMLSRIYGFYDEVKRRMGGSGGVKLWKHYTEVFDCMPVCALIQSKIFCVASGLSPDLTSLDQIRDLPRQEVPDEGLLCDLLWSTFEPHVLGWGCKDKDVSFNFGPDIVSGFLEKHGLQSICCSSGVVEAGYQIELDGALTILFSAADYVGEYGNLGAVLLIDQDLQQTCVQYASTD</sequence>